<proteinExistence type="predicted"/>
<dbReference type="SUPFAM" id="SSF63411">
    <property type="entry name" value="LuxS/MPP-like metallohydrolase"/>
    <property type="match status" value="1"/>
</dbReference>
<organism evidence="1 2">
    <name type="scientific">Vibrio japonicus</name>
    <dbReference type="NCBI Taxonomy" id="1824638"/>
    <lineage>
        <taxon>Bacteria</taxon>
        <taxon>Pseudomonadati</taxon>
        <taxon>Pseudomonadota</taxon>
        <taxon>Gammaproteobacteria</taxon>
        <taxon>Vibrionales</taxon>
        <taxon>Vibrionaceae</taxon>
        <taxon>Vibrio</taxon>
    </lineage>
</organism>
<sequence>MSPSFTFSGFNTNPDSEAYQYTHRSGLTHFNIPVQNDTERYSGAWFIKTPSEDDSGIAHALEHLVFRQSQSFPNPTTLFQLLALTDVQINASTLDGVTCFHFSSSCREHFYLAARYLLCGILFSVIEAEQCLEEIFDGTDQGVIYRELLGYQSNAHYLQQVQVLRGDQTSQRIACYGGVTDTLTEITLDRLKSYHRRYYRCENIELITSFEHVDELHNILDSVLAQYVAESPKQLDSKLTATPSAPQITVDYGCIANSSCVVSWWLGIEFYQYIKQLEPTLRKLTSSMGVKLLPLTNECNSAGEFALRVLANPSQTETIHKALISVIDTQKAYSHSYLIESAKQPDSIKRLMNFYYSRLYNFDSANRHTLSSQILCPPHISQLAQISPAAQPYSSTRLARQKQKDKCLRELNRVIPQLTEIASGHAQTSHSDNLINQYSRCRTPELPQLLHPLINELDKGINQVVDKHCWLFRLEIPEGQRLIARLSQYQIQASILFLLPRIKGECYVISSHYCEHTSQLYFYSVFDRAPNQRQRHLTQALRGIADDKVFIAQSLPLIKNKIINQHLIKPGAVSPVQLAEIEQGSKDPLDSVQLENLLGQVSETCIRHFLLQLTNEIINSQSHIQG</sequence>
<dbReference type="PANTHER" id="PTHR43016:SF16">
    <property type="entry name" value="METALLOPROTEASE, PUTATIVE (AFU_ORTHOLOGUE AFUA_4G07610)-RELATED"/>
    <property type="match status" value="1"/>
</dbReference>
<dbReference type="PANTHER" id="PTHR43016">
    <property type="entry name" value="PRESEQUENCE PROTEASE"/>
    <property type="match status" value="1"/>
</dbReference>
<dbReference type="Proteomes" id="UP001058602">
    <property type="component" value="Chromosome 1"/>
</dbReference>
<keyword evidence="2" id="KW-1185">Reference proteome</keyword>
<evidence type="ECO:0000313" key="1">
    <source>
        <dbReference type="EMBL" id="UUM29555.1"/>
    </source>
</evidence>
<gene>
    <name evidence="1" type="ORF">NP165_07425</name>
</gene>
<name>A0ABY5LID8_9VIBR</name>
<reference evidence="1" key="1">
    <citation type="submission" date="2022-07" db="EMBL/GenBank/DDBJ databases">
        <title>Complete genome of Vibrio japonicus strain JCM 31412T and phylogenomic assessment of the Nereis clade of the genus Vibrio.</title>
        <authorList>
            <person name="Shlafstein M.D."/>
            <person name="Emsley S.A."/>
            <person name="Ushijima B."/>
            <person name="Videau P."/>
            <person name="Saw J.H."/>
        </authorList>
    </citation>
    <scope>NUCLEOTIDE SEQUENCE</scope>
    <source>
        <strain evidence="1">JCM 31412</strain>
    </source>
</reference>
<evidence type="ECO:0000313" key="2">
    <source>
        <dbReference type="Proteomes" id="UP001058602"/>
    </source>
</evidence>
<accession>A0ABY5LID8</accession>
<dbReference type="InterPro" id="IPR011249">
    <property type="entry name" value="Metalloenz_LuxS/M16"/>
</dbReference>
<dbReference type="RefSeq" id="WP_257083345.1">
    <property type="nucleotide sequence ID" value="NZ_CP102096.1"/>
</dbReference>
<dbReference type="Gene3D" id="3.30.830.10">
    <property type="entry name" value="Metalloenzyme, LuxS/M16 peptidase-like"/>
    <property type="match status" value="1"/>
</dbReference>
<dbReference type="EMBL" id="CP102096">
    <property type="protein sequence ID" value="UUM29555.1"/>
    <property type="molecule type" value="Genomic_DNA"/>
</dbReference>
<protein>
    <recommendedName>
        <fullName evidence="3">Peptidase M16 N-terminal domain-containing protein</fullName>
    </recommendedName>
</protein>
<evidence type="ECO:0008006" key="3">
    <source>
        <dbReference type="Google" id="ProtNLM"/>
    </source>
</evidence>